<evidence type="ECO:0000313" key="2">
    <source>
        <dbReference type="EMBL" id="KAF8898239.1"/>
    </source>
</evidence>
<dbReference type="PANTHER" id="PTHR22891">
    <property type="entry name" value="EUKARYOTIC TRANSLATION INITIATION FACTOR 2C"/>
    <property type="match status" value="1"/>
</dbReference>
<dbReference type="AlphaFoldDB" id="A0A9P5TN56"/>
<feature type="domain" description="Piwi" evidence="1">
    <location>
        <begin position="159"/>
        <end position="241"/>
    </location>
</feature>
<dbReference type="Pfam" id="PF02171">
    <property type="entry name" value="Piwi"/>
    <property type="match status" value="1"/>
</dbReference>
<dbReference type="SUPFAM" id="SSF53098">
    <property type="entry name" value="Ribonuclease H-like"/>
    <property type="match status" value="1"/>
</dbReference>
<dbReference type="InterPro" id="IPR036397">
    <property type="entry name" value="RNaseH_sf"/>
</dbReference>
<gene>
    <name evidence="2" type="ORF">CPB84DRAFT_1825414</name>
</gene>
<dbReference type="SMART" id="SM00950">
    <property type="entry name" value="Piwi"/>
    <property type="match status" value="1"/>
</dbReference>
<dbReference type="OrthoDB" id="10252740at2759"/>
<name>A0A9P5TN56_GYMJU</name>
<dbReference type="InterPro" id="IPR012337">
    <property type="entry name" value="RNaseH-like_sf"/>
</dbReference>
<evidence type="ECO:0000259" key="1">
    <source>
        <dbReference type="PROSITE" id="PS50822"/>
    </source>
</evidence>
<dbReference type="GO" id="GO:0003676">
    <property type="term" value="F:nucleic acid binding"/>
    <property type="evidence" value="ECO:0007669"/>
    <property type="project" value="InterPro"/>
</dbReference>
<reference evidence="2" key="1">
    <citation type="submission" date="2020-11" db="EMBL/GenBank/DDBJ databases">
        <authorList>
            <consortium name="DOE Joint Genome Institute"/>
            <person name="Ahrendt S."/>
            <person name="Riley R."/>
            <person name="Andreopoulos W."/>
            <person name="LaButti K."/>
            <person name="Pangilinan J."/>
            <person name="Ruiz-duenas F.J."/>
            <person name="Barrasa J.M."/>
            <person name="Sanchez-Garcia M."/>
            <person name="Camarero S."/>
            <person name="Miyauchi S."/>
            <person name="Serrano A."/>
            <person name="Linde D."/>
            <person name="Babiker R."/>
            <person name="Drula E."/>
            <person name="Ayuso-Fernandez I."/>
            <person name="Pacheco R."/>
            <person name="Padilla G."/>
            <person name="Ferreira P."/>
            <person name="Barriuso J."/>
            <person name="Kellner H."/>
            <person name="Castanera R."/>
            <person name="Alfaro M."/>
            <person name="Ramirez L."/>
            <person name="Pisabarro A.G."/>
            <person name="Kuo A."/>
            <person name="Tritt A."/>
            <person name="Lipzen A."/>
            <person name="He G."/>
            <person name="Yan M."/>
            <person name="Ng V."/>
            <person name="Cullen D."/>
            <person name="Martin F."/>
            <person name="Rosso M.-N."/>
            <person name="Henrissat B."/>
            <person name="Hibbett D."/>
            <person name="Martinez A.T."/>
            <person name="Grigoriev I.V."/>
        </authorList>
    </citation>
    <scope>NUCLEOTIDE SEQUENCE</scope>
    <source>
        <strain evidence="2">AH 44721</strain>
    </source>
</reference>
<dbReference type="PROSITE" id="PS50822">
    <property type="entry name" value="PIWI"/>
    <property type="match status" value="1"/>
</dbReference>
<proteinExistence type="predicted"/>
<dbReference type="InterPro" id="IPR003165">
    <property type="entry name" value="Piwi"/>
</dbReference>
<organism evidence="2 3">
    <name type="scientific">Gymnopilus junonius</name>
    <name type="common">Spectacular rustgill mushroom</name>
    <name type="synonym">Gymnopilus spectabilis subsp. junonius</name>
    <dbReference type="NCBI Taxonomy" id="109634"/>
    <lineage>
        <taxon>Eukaryota</taxon>
        <taxon>Fungi</taxon>
        <taxon>Dikarya</taxon>
        <taxon>Basidiomycota</taxon>
        <taxon>Agaricomycotina</taxon>
        <taxon>Agaricomycetes</taxon>
        <taxon>Agaricomycetidae</taxon>
        <taxon>Agaricales</taxon>
        <taxon>Agaricineae</taxon>
        <taxon>Hymenogastraceae</taxon>
        <taxon>Gymnopilus</taxon>
    </lineage>
</organism>
<dbReference type="EMBL" id="JADNYJ010000054">
    <property type="protein sequence ID" value="KAF8898239.1"/>
    <property type="molecule type" value="Genomic_DNA"/>
</dbReference>
<protein>
    <submittedName>
        <fullName evidence="2">Piwi domain-containing protein</fullName>
    </submittedName>
</protein>
<keyword evidence="3" id="KW-1185">Reference proteome</keyword>
<accession>A0A9P5TN56</accession>
<sequence length="286" mass="31756">MFPSTLGNGKAFPQKTNMTHRLKQLYVNKTHFSLGGLNRYRKVQFFHHLQSVVAPQTFNPRGIYNGQSIAFLRQNIGNMNFTVKIGTTAVVAPGTPGSCQMKFLLTSAEEIKPSTACELYRGGSPQASAATNVIQLVVRQGPNHEENEFINCPAGSLIDSEVTHPTERGFYLQSHAAIQGASRSSHYVVLHNENFQSQLPKIEELAYTFCHVYAKATRSVSIPAPVYYADLVCSRGQFHVEPNANLHFDDTSSSISGFSGGKPNFEAWRDAFKPAYPKISKKMYFI</sequence>
<evidence type="ECO:0000313" key="3">
    <source>
        <dbReference type="Proteomes" id="UP000724874"/>
    </source>
</evidence>
<dbReference type="Proteomes" id="UP000724874">
    <property type="component" value="Unassembled WGS sequence"/>
</dbReference>
<dbReference type="Gene3D" id="3.30.420.10">
    <property type="entry name" value="Ribonuclease H-like superfamily/Ribonuclease H"/>
    <property type="match status" value="1"/>
</dbReference>
<comment type="caution">
    <text evidence="2">The sequence shown here is derived from an EMBL/GenBank/DDBJ whole genome shotgun (WGS) entry which is preliminary data.</text>
</comment>